<sequence length="1166" mass="131979">MFKKLLFSVIAFSAIFLHSRGQSLGQMAPSSNTVSASIGNVSMFTGQPGIQIPLFSGGPTSMNLYYSANGVMPDVHPSSVGLGWNLSVGGQIIRTVKGIKDETPVYGYEFSYNKFNNDPNWSVESYLSQTSKQTADPDGNNKIDDVYDLEPDVFNFSFLGISGSFSFSEDGTIKVNSASPVKVVIEENSRFTPNYFSRLQDKVDPTYQTITIIDDRGYKYEFGNGAYEFSDYLNFKIIAMPDDLVSDLTVNNWKLNKVISPEGEVIARYTYFRGPYQINISRSLNDQTFDINGQVYYGEDADEHLTRDFYSATIASPVYLDQIWTKGNKYIKFFYSESKDLDYSDSEYGKVMTVYSQNQPGELSGDGKYYSEVFGTNTNLVKFYPIDHQFDKVWDKTFRLKLDRIELKHNSDRYKSIEFDYSNNFDGSKRLELQTVRFLNSQDEIISKYDLDYYSYGLLSPYLKMTNDHWGYANDLTNRNLFEDRECRLTIMECGLKDPTHDLNLALDGTLKSITYPSGGKTTYFFEQHKYKGEVNSLSRSYSPLGLEKNAGGLRISKIQNDDNNGNVSTIEYLYVKGYDGINYEGSSGILEFIPKYDITGTGITNLSKQVEFEITGSYPVVPSTSNYHGSHVTYSEVVEKRADGAFTIYKFSNHDNGYGDSQAIASFNGEANLTPTYVDNGYKRGHLLSKSTFKVDDTTQPIQRTEIEYSIYNPNAIIKNVRQVGYNINDNDFVVSKTAYHTFIGKFLPSKKKSFVFDGQQEMSNETIFQYNTLGQITSVSSKTIDGDLEEKKFTYAYEDNSLISSKNMLSVKSKTESYLNGQLLNTNRVEFLESDEFPGNIYPSRVTSQLGENGQIVESMVIDEYDQYGNVLQATSRSGKIVSYLYNYNFNKPKAIVENAKNFHSYITVYNDRTDFLLYSAPQSSGTFTNATQSDITVSLRNTPDLTYNENLFVQISGGGITRNTTLCKGCINYPESKTFTSLPAGTYTVTLSSINPMNASIAIDYKVAAQEFTGTVEFYFEDFESNSSLNFNRTISFGAHTGRYASKGSFTFEFEKPNSKNYFISYWYLENGNWKFSGEQPLVTNANNEVVLSGATAFDDIRVYPENAVMITKTYHPVYGISSQTDINNITVYYEYDDSGRLKYTRDQDGNILQINEYNTINK</sequence>
<dbReference type="Proteomes" id="UP000559010">
    <property type="component" value="Unassembled WGS sequence"/>
</dbReference>
<name>A0A848J4V9_9BACT</name>
<keyword evidence="1" id="KW-0732">Signal</keyword>
<dbReference type="RefSeq" id="WP_169682657.1">
    <property type="nucleotide sequence ID" value="NZ_JABBNU010000008.1"/>
</dbReference>
<organism evidence="2 3">
    <name type="scientific">Marinigracilibium pacificum</name>
    <dbReference type="NCBI Taxonomy" id="2729599"/>
    <lineage>
        <taxon>Bacteria</taxon>
        <taxon>Pseudomonadati</taxon>
        <taxon>Bacteroidota</taxon>
        <taxon>Cytophagia</taxon>
        <taxon>Cytophagales</taxon>
        <taxon>Flammeovirgaceae</taxon>
        <taxon>Marinigracilibium</taxon>
    </lineage>
</organism>
<accession>A0A848J4V9</accession>
<keyword evidence="3" id="KW-1185">Reference proteome</keyword>
<reference evidence="2 3" key="1">
    <citation type="submission" date="2020-04" db="EMBL/GenBank/DDBJ databases">
        <title>Flammeovirgaceae bacterium KN852 isolated from deep sea.</title>
        <authorList>
            <person name="Zhang D.-C."/>
        </authorList>
    </citation>
    <scope>NUCLEOTIDE SEQUENCE [LARGE SCALE GENOMIC DNA]</scope>
    <source>
        <strain evidence="2 3">KN852</strain>
    </source>
</reference>
<protein>
    <recommendedName>
        <fullName evidence="4">YD repeat-containing protein</fullName>
    </recommendedName>
</protein>
<evidence type="ECO:0000313" key="3">
    <source>
        <dbReference type="Proteomes" id="UP000559010"/>
    </source>
</evidence>
<feature type="signal peptide" evidence="1">
    <location>
        <begin position="1"/>
        <end position="19"/>
    </location>
</feature>
<comment type="caution">
    <text evidence="2">The sequence shown here is derived from an EMBL/GenBank/DDBJ whole genome shotgun (WGS) entry which is preliminary data.</text>
</comment>
<proteinExistence type="predicted"/>
<evidence type="ECO:0008006" key="4">
    <source>
        <dbReference type="Google" id="ProtNLM"/>
    </source>
</evidence>
<evidence type="ECO:0000256" key="1">
    <source>
        <dbReference type="SAM" id="SignalP"/>
    </source>
</evidence>
<dbReference type="AlphaFoldDB" id="A0A848J4V9"/>
<feature type="chain" id="PRO_5032942617" description="YD repeat-containing protein" evidence="1">
    <location>
        <begin position="20"/>
        <end position="1166"/>
    </location>
</feature>
<evidence type="ECO:0000313" key="2">
    <source>
        <dbReference type="EMBL" id="NMM49494.1"/>
    </source>
</evidence>
<dbReference type="EMBL" id="JABBNU010000008">
    <property type="protein sequence ID" value="NMM49494.1"/>
    <property type="molecule type" value="Genomic_DNA"/>
</dbReference>
<gene>
    <name evidence="2" type="ORF">HH304_13885</name>
</gene>